<name>A0AAW1AN45_CROAD</name>
<dbReference type="FunFam" id="3.10.20.90:FF:000035">
    <property type="entry name" value="Fermitin family homolog 2 (Drosophila)"/>
    <property type="match status" value="1"/>
</dbReference>
<dbReference type="GO" id="GO:0030055">
    <property type="term" value="C:cell-substrate junction"/>
    <property type="evidence" value="ECO:0007669"/>
    <property type="project" value="TreeGrafter"/>
</dbReference>
<dbReference type="Pfam" id="PF00169">
    <property type="entry name" value="PH"/>
    <property type="match status" value="1"/>
</dbReference>
<evidence type="ECO:0000313" key="10">
    <source>
        <dbReference type="Proteomes" id="UP001474421"/>
    </source>
</evidence>
<keyword evidence="4" id="KW-0130">Cell adhesion</keyword>
<comment type="caution">
    <text evidence="9">The sequence shown here is derived from an EMBL/GenBank/DDBJ whole genome shotgun (WGS) entry which is preliminary data.</text>
</comment>
<dbReference type="InterPro" id="IPR035963">
    <property type="entry name" value="FERM_2"/>
</dbReference>
<keyword evidence="10" id="KW-1185">Reference proteome</keyword>
<dbReference type="InterPro" id="IPR011993">
    <property type="entry name" value="PH-like_dom_sf"/>
</dbReference>
<dbReference type="FunFam" id="2.30.29.30:FF:000037">
    <property type="entry name" value="Fermitin family homolog 2"/>
    <property type="match status" value="1"/>
</dbReference>
<dbReference type="Pfam" id="PF18124">
    <property type="entry name" value="Kindlin_2_N"/>
    <property type="match status" value="1"/>
</dbReference>
<evidence type="ECO:0000256" key="7">
    <source>
        <dbReference type="SAM" id="MobiDB-lite"/>
    </source>
</evidence>
<accession>A0AAW1AN45</accession>
<dbReference type="Pfam" id="PF00373">
    <property type="entry name" value="FERM_M"/>
    <property type="match status" value="1"/>
</dbReference>
<dbReference type="PANTHER" id="PTHR16160:SF1">
    <property type="entry name" value="FERMITIN FAMILY HOMOLOG 3"/>
    <property type="match status" value="1"/>
</dbReference>
<dbReference type="EMBL" id="JAOTOJ010000019">
    <property type="protein sequence ID" value="KAK9391171.1"/>
    <property type="molecule type" value="Genomic_DNA"/>
</dbReference>
<comment type="subcellular location">
    <subcellularLocation>
        <location evidence="1">Cell junction</location>
    </subcellularLocation>
    <subcellularLocation>
        <location evidence="2">Cell projection</location>
    </subcellularLocation>
</comment>
<reference evidence="9 10" key="1">
    <citation type="journal article" date="2024" name="Proc. Natl. Acad. Sci. U.S.A.">
        <title>The genetic regulatory architecture and epigenomic basis for age-related changes in rattlesnake venom.</title>
        <authorList>
            <person name="Hogan M.P."/>
            <person name="Holding M.L."/>
            <person name="Nystrom G.S."/>
            <person name="Colston T.J."/>
            <person name="Bartlett D.A."/>
            <person name="Mason A.J."/>
            <person name="Ellsworth S.A."/>
            <person name="Rautsaw R.M."/>
            <person name="Lawrence K.C."/>
            <person name="Strickland J.L."/>
            <person name="He B."/>
            <person name="Fraser P."/>
            <person name="Margres M.J."/>
            <person name="Gilbert D.M."/>
            <person name="Gibbs H.L."/>
            <person name="Parkinson C.L."/>
            <person name="Rokyta D.R."/>
        </authorList>
    </citation>
    <scope>NUCLEOTIDE SEQUENCE [LARGE SCALE GENOMIC DNA]</scope>
    <source>
        <strain evidence="9">DRR0105</strain>
    </source>
</reference>
<dbReference type="FunFam" id="2.30.29.30:FF:000057">
    <property type="entry name" value="Fermitin family homolog 2 (Drosophila)"/>
    <property type="match status" value="1"/>
</dbReference>
<dbReference type="Gene3D" id="3.10.20.90">
    <property type="entry name" value="Phosphatidylinositol 3-kinase Catalytic Subunit, Chain A, domain 1"/>
    <property type="match status" value="2"/>
</dbReference>
<evidence type="ECO:0000256" key="2">
    <source>
        <dbReference type="ARBA" id="ARBA00004316"/>
    </source>
</evidence>
<dbReference type="GO" id="GO:0033622">
    <property type="term" value="P:integrin activation"/>
    <property type="evidence" value="ECO:0007669"/>
    <property type="project" value="TreeGrafter"/>
</dbReference>
<dbReference type="Gene3D" id="2.30.29.30">
    <property type="entry name" value="Pleckstrin-homology domain (PH domain)/Phosphotyrosine-binding domain (PTB)"/>
    <property type="match status" value="2"/>
</dbReference>
<dbReference type="InterPro" id="IPR019749">
    <property type="entry name" value="Band_41_domain"/>
</dbReference>
<feature type="domain" description="PH" evidence="8">
    <location>
        <begin position="401"/>
        <end position="497"/>
    </location>
</feature>
<dbReference type="SMART" id="SM00295">
    <property type="entry name" value="B41"/>
    <property type="match status" value="1"/>
</dbReference>
<evidence type="ECO:0000256" key="1">
    <source>
        <dbReference type="ARBA" id="ARBA00004282"/>
    </source>
</evidence>
<evidence type="ECO:0000256" key="3">
    <source>
        <dbReference type="ARBA" id="ARBA00008052"/>
    </source>
</evidence>
<dbReference type="SUPFAM" id="SSF50729">
    <property type="entry name" value="PH domain-like"/>
    <property type="match status" value="2"/>
</dbReference>
<dbReference type="InterPro" id="IPR037837">
    <property type="entry name" value="PH_Kindlin/fermitin"/>
</dbReference>
<sequence length="699" mass="79772">MKKPGETLRATLGTKGLPTTVTGCEKSWGLGKTSGGDRSEEGPTMAGIKTASGEYIDDSWELGIFVEDLGPEADPIKLRVSGNLHIGGIMLLIADKLKLQRDWSDHALWWEQKKRWLLKTNWSLDKYGILADAKLHFTPQHKPVVLFLPNRCQVRVRANFAQPVFRTVCDICRLLAIRHPEELSLLRAPEEKDKRKQKEKEETAARSYDLSSVRLPASAEQQTFRGMPAHFSDSAETEACYRMLSVSQTNLTPEQIVRMHRPGSLVEKTKINRQWLDSSRTLLQQEVKEQDCLWLRFKYYSFFDLEPKYDAVRINQLYEQARWSVLLEETDCTEEEMIVFAALQYRINQLSLSASPVEQSSESGLDDLDKALANLEIKLEGPAPSVLDSLTAIPELRDHLRIFRPRKLTLKGYKQYWVIFKETTISYFKSPEDALGEPVQQLNLKGCEVVPDVNMSGQKFCIKLLVPSPDGMSEIHLRCVDEQQYASWMAGCRLAAKGKTMADASYQAEKENILSFLKLQKTNPEMSLATETEGAQWLVSPRYQKKFKPKQLTPRILEAYQNVSPLSLADVKMKFIQAWQSLPDFGISYFVVRFKGSRKDEILGIANNRLIRIDLAVGDVVKTWRYSNMRQWNVNWDIRQVAIEFDEHINVAFSCISAGCKTVHEYIGGYIFLSTRTADRSQTLDEELFHKLTGGHEAL</sequence>
<dbReference type="AlphaFoldDB" id="A0AAW1AN45"/>
<dbReference type="GO" id="GO:0033632">
    <property type="term" value="P:regulation of cell-cell adhesion mediated by integrin"/>
    <property type="evidence" value="ECO:0007669"/>
    <property type="project" value="TreeGrafter"/>
</dbReference>
<feature type="region of interest" description="Disordered" evidence="7">
    <location>
        <begin position="26"/>
        <end position="45"/>
    </location>
</feature>
<evidence type="ECO:0000259" key="8">
    <source>
        <dbReference type="PROSITE" id="PS50003"/>
    </source>
</evidence>
<evidence type="ECO:0000256" key="6">
    <source>
        <dbReference type="ARBA" id="ARBA00023273"/>
    </source>
</evidence>
<organism evidence="9 10">
    <name type="scientific">Crotalus adamanteus</name>
    <name type="common">Eastern diamondback rattlesnake</name>
    <dbReference type="NCBI Taxonomy" id="8729"/>
    <lineage>
        <taxon>Eukaryota</taxon>
        <taxon>Metazoa</taxon>
        <taxon>Chordata</taxon>
        <taxon>Craniata</taxon>
        <taxon>Vertebrata</taxon>
        <taxon>Euteleostomi</taxon>
        <taxon>Lepidosauria</taxon>
        <taxon>Squamata</taxon>
        <taxon>Bifurcata</taxon>
        <taxon>Unidentata</taxon>
        <taxon>Episquamata</taxon>
        <taxon>Toxicofera</taxon>
        <taxon>Serpentes</taxon>
        <taxon>Colubroidea</taxon>
        <taxon>Viperidae</taxon>
        <taxon>Crotalinae</taxon>
        <taxon>Crotalus</taxon>
    </lineage>
</organism>
<dbReference type="InterPro" id="IPR037843">
    <property type="entry name" value="Kindlin/fermitin"/>
</dbReference>
<dbReference type="CDD" id="cd14473">
    <property type="entry name" value="FERM_B-lobe"/>
    <property type="match status" value="1"/>
</dbReference>
<protein>
    <submittedName>
        <fullName evidence="9">Fermitin family 3</fullName>
    </submittedName>
</protein>
<dbReference type="SMART" id="SM00233">
    <property type="entry name" value="PH"/>
    <property type="match status" value="1"/>
</dbReference>
<comment type="similarity">
    <text evidence="3">Belongs to the kindlin family.</text>
</comment>
<dbReference type="InterPro" id="IPR019748">
    <property type="entry name" value="FERM_central"/>
</dbReference>
<evidence type="ECO:0000256" key="4">
    <source>
        <dbReference type="ARBA" id="ARBA00022889"/>
    </source>
</evidence>
<keyword evidence="5" id="KW-0965">Cell junction</keyword>
<evidence type="ECO:0000313" key="9">
    <source>
        <dbReference type="EMBL" id="KAK9391171.1"/>
    </source>
</evidence>
<dbReference type="GO" id="GO:0042995">
    <property type="term" value="C:cell projection"/>
    <property type="evidence" value="ECO:0007669"/>
    <property type="project" value="UniProtKB-SubCell"/>
</dbReference>
<dbReference type="GO" id="GO:0007229">
    <property type="term" value="P:integrin-mediated signaling pathway"/>
    <property type="evidence" value="ECO:0007669"/>
    <property type="project" value="InterPro"/>
</dbReference>
<evidence type="ECO:0000256" key="5">
    <source>
        <dbReference type="ARBA" id="ARBA00022949"/>
    </source>
</evidence>
<dbReference type="PROSITE" id="PS50003">
    <property type="entry name" value="PH_DOMAIN"/>
    <property type="match status" value="1"/>
</dbReference>
<dbReference type="GO" id="GO:0007159">
    <property type="term" value="P:leukocyte cell-cell adhesion"/>
    <property type="evidence" value="ECO:0007669"/>
    <property type="project" value="TreeGrafter"/>
</dbReference>
<gene>
    <name evidence="9" type="ORF">NXF25_018501</name>
</gene>
<proteinExistence type="inferred from homology"/>
<dbReference type="InterPro" id="IPR001849">
    <property type="entry name" value="PH_domain"/>
</dbReference>
<dbReference type="InterPro" id="IPR040790">
    <property type="entry name" value="Kindlin_2_N"/>
</dbReference>
<dbReference type="GO" id="GO:0005178">
    <property type="term" value="F:integrin binding"/>
    <property type="evidence" value="ECO:0007669"/>
    <property type="project" value="TreeGrafter"/>
</dbReference>
<dbReference type="GO" id="GO:0070527">
    <property type="term" value="P:platelet aggregation"/>
    <property type="evidence" value="ECO:0007669"/>
    <property type="project" value="TreeGrafter"/>
</dbReference>
<dbReference type="PANTHER" id="PTHR16160">
    <property type="entry name" value="FERMITIN 2-RELATED"/>
    <property type="match status" value="1"/>
</dbReference>
<dbReference type="GO" id="GO:0007160">
    <property type="term" value="P:cell-matrix adhesion"/>
    <property type="evidence" value="ECO:0007669"/>
    <property type="project" value="TreeGrafter"/>
</dbReference>
<dbReference type="CDD" id="cd01237">
    <property type="entry name" value="PH_fermitin"/>
    <property type="match status" value="1"/>
</dbReference>
<dbReference type="Proteomes" id="UP001474421">
    <property type="component" value="Unassembled WGS sequence"/>
</dbReference>
<dbReference type="SUPFAM" id="SSF47031">
    <property type="entry name" value="Second domain of FERM"/>
    <property type="match status" value="1"/>
</dbReference>
<dbReference type="CDD" id="cd13205">
    <property type="entry name" value="FERM_C_fermitin"/>
    <property type="match status" value="1"/>
</dbReference>
<keyword evidence="6" id="KW-0966">Cell projection</keyword>